<proteinExistence type="predicted"/>
<evidence type="ECO:0000256" key="1">
    <source>
        <dbReference type="SAM" id="MobiDB-lite"/>
    </source>
</evidence>
<feature type="compositionally biased region" description="Basic and acidic residues" evidence="1">
    <location>
        <begin position="350"/>
        <end position="364"/>
    </location>
</feature>
<gene>
    <name evidence="2" type="ORF">DM02DRAFT_701848</name>
</gene>
<accession>A0A2V1D1V0</accession>
<feature type="region of interest" description="Disordered" evidence="1">
    <location>
        <begin position="295"/>
        <end position="419"/>
    </location>
</feature>
<protein>
    <submittedName>
        <fullName evidence="2">Uncharacterized protein</fullName>
    </submittedName>
</protein>
<dbReference type="EMBL" id="KZ805738">
    <property type="protein sequence ID" value="PVH92008.1"/>
    <property type="molecule type" value="Genomic_DNA"/>
</dbReference>
<evidence type="ECO:0000313" key="3">
    <source>
        <dbReference type="Proteomes" id="UP000244855"/>
    </source>
</evidence>
<evidence type="ECO:0000313" key="2">
    <source>
        <dbReference type="EMBL" id="PVH92008.1"/>
    </source>
</evidence>
<sequence length="565" mass="64933">MTPTASAPIIDAAISPAWQDAIEQQTFCSLKINIDEINTFKRYISPPNASRARRLTWLVVDLAPRSSTSNARIDTNAISKGISTLFTALADSTSQGNNSAPLKLQFSMNYYDDYEAFDIIIPDSVPSLPQVDMFIYDAVHKLSALKVTCVQEIMKRLPRMSKASFKFLDEIKWGARRRRLERQRLPLSVENIWLNVLPDHTRDEDKQPAYLLSGRTLQNDPFTRALCHLATFPNLRVLQLIGPVNICSTLFSDLPSFPALTDFQLEFSTESADGKWFFVGNEKLIKRLKQAENGGYESNHEVGEDDEMEEVNEMEDTKDVEENNDNEENNGVEQSNDVKEIVENEQTYYDNKEVEEAEKEHDDNKEDDDEEDDDEEDDDEDEDNEDDEEEFNTDSNDSSYSIVYPVNPSDPDGPIRQRSTKSNYYRTAPDPNLIPALLISAAKFVQSTATLRRFILRHKNTAGEPGSYRLWKHYGMSRLLEVWVLKKGMPRCDWDIIKVPADDEIRNGGDRVYWRMREDWRPSEEVMEAWGEAAPGARVFFLKEEFWKLGGYSVYRGDLEDEEVR</sequence>
<keyword evidence="3" id="KW-1185">Reference proteome</keyword>
<reference evidence="2 3" key="1">
    <citation type="journal article" date="2018" name="Sci. Rep.">
        <title>Comparative genomics provides insights into the lifestyle and reveals functional heterogeneity of dark septate endophytic fungi.</title>
        <authorList>
            <person name="Knapp D.G."/>
            <person name="Nemeth J.B."/>
            <person name="Barry K."/>
            <person name="Hainaut M."/>
            <person name="Henrissat B."/>
            <person name="Johnson J."/>
            <person name="Kuo A."/>
            <person name="Lim J.H.P."/>
            <person name="Lipzen A."/>
            <person name="Nolan M."/>
            <person name="Ohm R.A."/>
            <person name="Tamas L."/>
            <person name="Grigoriev I.V."/>
            <person name="Spatafora J.W."/>
            <person name="Nagy L.G."/>
            <person name="Kovacs G.M."/>
        </authorList>
    </citation>
    <scope>NUCLEOTIDE SEQUENCE [LARGE SCALE GENOMIC DNA]</scope>
    <source>
        <strain evidence="2 3">DSE2036</strain>
    </source>
</reference>
<name>A0A2V1D1V0_9PLEO</name>
<dbReference type="Proteomes" id="UP000244855">
    <property type="component" value="Unassembled WGS sequence"/>
</dbReference>
<dbReference type="AlphaFoldDB" id="A0A2V1D1V0"/>
<dbReference type="OrthoDB" id="3798941at2759"/>
<feature type="compositionally biased region" description="Acidic residues" evidence="1">
    <location>
        <begin position="303"/>
        <end position="314"/>
    </location>
</feature>
<organism evidence="2 3">
    <name type="scientific">Periconia macrospinosa</name>
    <dbReference type="NCBI Taxonomy" id="97972"/>
    <lineage>
        <taxon>Eukaryota</taxon>
        <taxon>Fungi</taxon>
        <taxon>Dikarya</taxon>
        <taxon>Ascomycota</taxon>
        <taxon>Pezizomycotina</taxon>
        <taxon>Dothideomycetes</taxon>
        <taxon>Pleosporomycetidae</taxon>
        <taxon>Pleosporales</taxon>
        <taxon>Massarineae</taxon>
        <taxon>Periconiaceae</taxon>
        <taxon>Periconia</taxon>
    </lineage>
</organism>
<feature type="compositionally biased region" description="Acidic residues" evidence="1">
    <location>
        <begin position="365"/>
        <end position="392"/>
    </location>
</feature>
<dbReference type="PANTHER" id="PTHR35711:SF1">
    <property type="entry name" value="ECTODERMAL, ISOFORM F"/>
    <property type="match status" value="1"/>
</dbReference>
<dbReference type="PANTHER" id="PTHR35711">
    <property type="entry name" value="EXPRESSED PROTEIN"/>
    <property type="match status" value="1"/>
</dbReference>